<dbReference type="EMBL" id="CP017708">
    <property type="protein sequence ID" value="AOY82345.1"/>
    <property type="molecule type" value="Genomic_DNA"/>
</dbReference>
<keyword evidence="7 9" id="KW-1133">Transmembrane helix</keyword>
<evidence type="ECO:0000313" key="13">
    <source>
        <dbReference type="Proteomes" id="UP000176944"/>
    </source>
</evidence>
<feature type="transmembrane region" description="Helical" evidence="9">
    <location>
        <begin position="264"/>
        <end position="286"/>
    </location>
</feature>
<evidence type="ECO:0000256" key="2">
    <source>
        <dbReference type="ARBA" id="ARBA00022448"/>
    </source>
</evidence>
<feature type="transmembrane region" description="Helical" evidence="9">
    <location>
        <begin position="175"/>
        <end position="197"/>
    </location>
</feature>
<dbReference type="PROSITE" id="PS50893">
    <property type="entry name" value="ABC_TRANSPORTER_2"/>
    <property type="match status" value="1"/>
</dbReference>
<dbReference type="Pfam" id="PF00005">
    <property type="entry name" value="ABC_tran"/>
    <property type="match status" value="1"/>
</dbReference>
<dbReference type="FunFam" id="3.40.50.300:FF:000221">
    <property type="entry name" value="Multidrug ABC transporter ATP-binding protein"/>
    <property type="match status" value="1"/>
</dbReference>
<feature type="domain" description="ABC transmembrane type-1" evidence="11">
    <location>
        <begin position="38"/>
        <end position="324"/>
    </location>
</feature>
<name>A0A1D9G4B3_MOOP1</name>
<proteinExistence type="predicted"/>
<dbReference type="SUPFAM" id="SSF90123">
    <property type="entry name" value="ABC transporter transmembrane region"/>
    <property type="match status" value="1"/>
</dbReference>
<comment type="subcellular location">
    <subcellularLocation>
        <location evidence="1">Cell membrane</location>
        <topology evidence="1">Multi-pass membrane protein</topology>
    </subcellularLocation>
</comment>
<dbReference type="InterPro" id="IPR003439">
    <property type="entry name" value="ABC_transporter-like_ATP-bd"/>
</dbReference>
<dbReference type="InterPro" id="IPR036640">
    <property type="entry name" value="ABC1_TM_sf"/>
</dbReference>
<protein>
    <submittedName>
        <fullName evidence="12">ABC transporter ATP-binding protein</fullName>
    </submittedName>
</protein>
<evidence type="ECO:0000259" key="11">
    <source>
        <dbReference type="PROSITE" id="PS50929"/>
    </source>
</evidence>
<sequence>MGAGKTLRTKIQQTLRLLPALRLVWQSSRFWTVARVGLLLVQGILPLLSIYLTKLIIDTVTDGLLNADKQAVFRDVLLFLILAGTVTLVTTLLNSLGEVVNTAHSQRVTDYMQGIIHDKSLEADLEYYENALYYDTLQRAQQEAPYRPPRVLNRVTQIAQNSISLLAMVSLLLSLHWGIAGILFIAAMPAMVVRVKYSRVIYRWQRKKTPMERQSMYLGYMLTSDQFAKEIRLFDLGVFFTDWYRRIREQLYKEKVAIATGRSFANFGAQAVAGMLIFSVYGFIVYQTVHGDLGLGDLVLYHQALQRGQNNIRGLLTSISGLYEDNLFLANLYEFLDLKPNVVEPTYPKPIPHSMSRGIVFEHVSFQYGTTTRKALKNINLTVRPGETIALVGENGSGKTTLIKLLCRLYDPTAGSITIDGIDIRNFKIADLRRQISVIFQDYAKYNFTAKENIWLADIDLPRDHETIIDAARRSGADEVITSLPQGYNTMLGKLFDQGEELSIGQWQKIALARAFLRDSQVIVLDEPTSAMDPKAEYEVFMKFRELIEDQAAILITHRLSTVKMADRIYVMDQGSIVESGTHAELMQLDGTYAHLFETQAKNYR</sequence>
<evidence type="ECO:0000313" key="12">
    <source>
        <dbReference type="EMBL" id="AOY82345.1"/>
    </source>
</evidence>
<evidence type="ECO:0000256" key="4">
    <source>
        <dbReference type="ARBA" id="ARBA00022692"/>
    </source>
</evidence>
<feature type="transmembrane region" description="Helical" evidence="9">
    <location>
        <begin position="72"/>
        <end position="93"/>
    </location>
</feature>
<organism evidence="12 13">
    <name type="scientific">Moorena producens (strain JHB)</name>
    <dbReference type="NCBI Taxonomy" id="1454205"/>
    <lineage>
        <taxon>Bacteria</taxon>
        <taxon>Bacillati</taxon>
        <taxon>Cyanobacteriota</taxon>
        <taxon>Cyanophyceae</taxon>
        <taxon>Coleofasciculales</taxon>
        <taxon>Coleofasciculaceae</taxon>
        <taxon>Moorena</taxon>
    </lineage>
</organism>
<evidence type="ECO:0000256" key="3">
    <source>
        <dbReference type="ARBA" id="ARBA00022475"/>
    </source>
</evidence>
<dbReference type="PANTHER" id="PTHR43394:SF1">
    <property type="entry name" value="ATP-BINDING CASSETTE SUB-FAMILY B MEMBER 10, MITOCHONDRIAL"/>
    <property type="match status" value="1"/>
</dbReference>
<dbReference type="GO" id="GO:0015421">
    <property type="term" value="F:ABC-type oligopeptide transporter activity"/>
    <property type="evidence" value="ECO:0007669"/>
    <property type="project" value="TreeGrafter"/>
</dbReference>
<dbReference type="GO" id="GO:0005886">
    <property type="term" value="C:plasma membrane"/>
    <property type="evidence" value="ECO:0007669"/>
    <property type="project" value="UniProtKB-SubCell"/>
</dbReference>
<accession>A0A1D9G4B3</accession>
<keyword evidence="6 12" id="KW-0067">ATP-binding</keyword>
<evidence type="ECO:0000256" key="6">
    <source>
        <dbReference type="ARBA" id="ARBA00022840"/>
    </source>
</evidence>
<keyword evidence="3" id="KW-1003">Cell membrane</keyword>
<dbReference type="InterPro" id="IPR027417">
    <property type="entry name" value="P-loop_NTPase"/>
</dbReference>
<feature type="domain" description="ABC transporter" evidence="10">
    <location>
        <begin position="359"/>
        <end position="599"/>
    </location>
</feature>
<dbReference type="AlphaFoldDB" id="A0A1D9G4B3"/>
<dbReference type="PANTHER" id="PTHR43394">
    <property type="entry name" value="ATP-DEPENDENT PERMEASE MDL1, MITOCHONDRIAL"/>
    <property type="match status" value="1"/>
</dbReference>
<feature type="transmembrane region" description="Helical" evidence="9">
    <location>
        <begin position="30"/>
        <end position="52"/>
    </location>
</feature>
<dbReference type="Proteomes" id="UP000176944">
    <property type="component" value="Chromosome"/>
</dbReference>
<dbReference type="GO" id="GO:0005524">
    <property type="term" value="F:ATP binding"/>
    <property type="evidence" value="ECO:0007669"/>
    <property type="project" value="UniProtKB-KW"/>
</dbReference>
<dbReference type="InterPro" id="IPR003593">
    <property type="entry name" value="AAA+_ATPase"/>
</dbReference>
<keyword evidence="2" id="KW-0813">Transport</keyword>
<gene>
    <name evidence="12" type="ORF">BJP36_23000</name>
</gene>
<dbReference type="PROSITE" id="PS50929">
    <property type="entry name" value="ABC_TM1F"/>
    <property type="match status" value="1"/>
</dbReference>
<dbReference type="Gene3D" id="1.20.1560.10">
    <property type="entry name" value="ABC transporter type 1, transmembrane domain"/>
    <property type="match status" value="1"/>
</dbReference>
<dbReference type="Gene3D" id="3.40.50.300">
    <property type="entry name" value="P-loop containing nucleotide triphosphate hydrolases"/>
    <property type="match status" value="1"/>
</dbReference>
<reference evidence="13" key="1">
    <citation type="submission" date="2016-10" db="EMBL/GenBank/DDBJ databases">
        <title>Comparative genomics uncovers the prolific and rare metabolic potential of the cyanobacterial genus Moorea.</title>
        <authorList>
            <person name="Leao T."/>
            <person name="Castelao G."/>
            <person name="Korobeynikov A."/>
            <person name="Monroe E.A."/>
            <person name="Podell S."/>
            <person name="Glukhov E."/>
            <person name="Allen E."/>
            <person name="Gerwick W.H."/>
            <person name="Gerwick L."/>
        </authorList>
    </citation>
    <scope>NUCLEOTIDE SEQUENCE [LARGE SCALE GENOMIC DNA]</scope>
    <source>
        <strain evidence="13">JHB</strain>
    </source>
</reference>
<dbReference type="SUPFAM" id="SSF52540">
    <property type="entry name" value="P-loop containing nucleoside triphosphate hydrolases"/>
    <property type="match status" value="1"/>
</dbReference>
<dbReference type="InterPro" id="IPR039421">
    <property type="entry name" value="Type_1_exporter"/>
</dbReference>
<dbReference type="SMART" id="SM00382">
    <property type="entry name" value="AAA"/>
    <property type="match status" value="1"/>
</dbReference>
<evidence type="ECO:0000256" key="1">
    <source>
        <dbReference type="ARBA" id="ARBA00004651"/>
    </source>
</evidence>
<keyword evidence="8 9" id="KW-0472">Membrane</keyword>
<evidence type="ECO:0000256" key="5">
    <source>
        <dbReference type="ARBA" id="ARBA00022741"/>
    </source>
</evidence>
<evidence type="ECO:0000259" key="10">
    <source>
        <dbReference type="PROSITE" id="PS50893"/>
    </source>
</evidence>
<keyword evidence="4 9" id="KW-0812">Transmembrane</keyword>
<dbReference type="GO" id="GO:0016887">
    <property type="term" value="F:ATP hydrolysis activity"/>
    <property type="evidence" value="ECO:0007669"/>
    <property type="project" value="InterPro"/>
</dbReference>
<keyword evidence="5" id="KW-0547">Nucleotide-binding</keyword>
<evidence type="ECO:0000256" key="8">
    <source>
        <dbReference type="ARBA" id="ARBA00023136"/>
    </source>
</evidence>
<evidence type="ECO:0000256" key="7">
    <source>
        <dbReference type="ARBA" id="ARBA00022989"/>
    </source>
</evidence>
<dbReference type="InterPro" id="IPR011527">
    <property type="entry name" value="ABC1_TM_dom"/>
</dbReference>
<evidence type="ECO:0000256" key="9">
    <source>
        <dbReference type="SAM" id="Phobius"/>
    </source>
</evidence>